<dbReference type="GO" id="GO:0005385">
    <property type="term" value="F:zinc ion transmembrane transporter activity"/>
    <property type="evidence" value="ECO:0007669"/>
    <property type="project" value="TreeGrafter"/>
</dbReference>
<dbReference type="PANTHER" id="PTHR11040">
    <property type="entry name" value="ZINC/IRON TRANSPORTER"/>
    <property type="match status" value="1"/>
</dbReference>
<dbReference type="InterPro" id="IPR003689">
    <property type="entry name" value="ZIP"/>
</dbReference>
<dbReference type="GeneID" id="24922993"/>
<dbReference type="AlphaFoldDB" id="D8MAG4"/>
<evidence type="ECO:0000313" key="6">
    <source>
        <dbReference type="EMBL" id="CBK25053.2"/>
    </source>
</evidence>
<sequence>MDIMVHAQIDLGENGMLKANIAMFMGMILFLLLTQCIPEIEHSSSDSSNSHSLEMTGLVTALGISLHNLPEGLVVFNATVVGVCAVEPPSLFSWDYLLHCTGRGLVVAIAIAIHNIPEGIAVALPIYVSTKKCTRKWQAIKLCLISSICEPLAAIVFGLLFSEYLTTTFMAIMNAIVAGIMVILSIYELIPASLEYTTPKNVAIGTILDWCSLIQLLSIQCCLLFFKMFSTNTLL</sequence>
<feature type="transmembrane region" description="Helical" evidence="5">
    <location>
        <begin position="139"/>
        <end position="161"/>
    </location>
</feature>
<keyword evidence="3 5" id="KW-1133">Transmembrane helix</keyword>
<evidence type="ECO:0000256" key="2">
    <source>
        <dbReference type="ARBA" id="ARBA00022692"/>
    </source>
</evidence>
<dbReference type="PANTHER" id="PTHR11040:SF210">
    <property type="entry name" value="ZINC-REGULATED TRANSPORTER 3"/>
    <property type="match status" value="1"/>
</dbReference>
<keyword evidence="2 5" id="KW-0812">Transmembrane</keyword>
<organism evidence="6">
    <name type="scientific">Blastocystis hominis</name>
    <dbReference type="NCBI Taxonomy" id="12968"/>
    <lineage>
        <taxon>Eukaryota</taxon>
        <taxon>Sar</taxon>
        <taxon>Stramenopiles</taxon>
        <taxon>Bigyra</taxon>
        <taxon>Opalozoa</taxon>
        <taxon>Opalinata</taxon>
        <taxon>Blastocystidae</taxon>
        <taxon>Blastocystis</taxon>
    </lineage>
</organism>
<feature type="transmembrane region" description="Helical" evidence="5">
    <location>
        <begin position="167"/>
        <end position="190"/>
    </location>
</feature>
<evidence type="ECO:0000256" key="4">
    <source>
        <dbReference type="ARBA" id="ARBA00023136"/>
    </source>
</evidence>
<protein>
    <recommendedName>
        <fullName evidence="8">Zinc/iron permease</fullName>
    </recommendedName>
</protein>
<keyword evidence="7" id="KW-1185">Reference proteome</keyword>
<evidence type="ECO:0000256" key="1">
    <source>
        <dbReference type="ARBA" id="ARBA00004141"/>
    </source>
</evidence>
<evidence type="ECO:0000313" key="7">
    <source>
        <dbReference type="Proteomes" id="UP000008312"/>
    </source>
</evidence>
<proteinExistence type="predicted"/>
<accession>D8MAG4</accession>
<evidence type="ECO:0000256" key="3">
    <source>
        <dbReference type="ARBA" id="ARBA00022989"/>
    </source>
</evidence>
<gene>
    <name evidence="6" type="ORF">GSBLH_T00006869001</name>
</gene>
<feature type="transmembrane region" description="Helical" evidence="5">
    <location>
        <begin position="105"/>
        <end position="127"/>
    </location>
</feature>
<evidence type="ECO:0008006" key="8">
    <source>
        <dbReference type="Google" id="ProtNLM"/>
    </source>
</evidence>
<dbReference type="EMBL" id="FN668690">
    <property type="protein sequence ID" value="CBK25053.2"/>
    <property type="molecule type" value="Genomic_DNA"/>
</dbReference>
<comment type="subcellular location">
    <subcellularLocation>
        <location evidence="1">Membrane</location>
        <topology evidence="1">Multi-pass membrane protein</topology>
    </subcellularLocation>
</comment>
<keyword evidence="4 5" id="KW-0472">Membrane</keyword>
<dbReference type="OrthoDB" id="262547at2759"/>
<dbReference type="GO" id="GO:0016020">
    <property type="term" value="C:membrane"/>
    <property type="evidence" value="ECO:0007669"/>
    <property type="project" value="UniProtKB-SubCell"/>
</dbReference>
<dbReference type="Pfam" id="PF02535">
    <property type="entry name" value="Zip"/>
    <property type="match status" value="1"/>
</dbReference>
<name>D8MAG4_BLAHO</name>
<evidence type="ECO:0000256" key="5">
    <source>
        <dbReference type="SAM" id="Phobius"/>
    </source>
</evidence>
<dbReference type="InParanoid" id="D8MAG4"/>
<dbReference type="RefSeq" id="XP_012899101.1">
    <property type="nucleotide sequence ID" value="XM_013043647.1"/>
</dbReference>
<dbReference type="Proteomes" id="UP000008312">
    <property type="component" value="Unassembled WGS sequence"/>
</dbReference>
<feature type="transmembrane region" description="Helical" evidence="5">
    <location>
        <begin position="21"/>
        <end position="40"/>
    </location>
</feature>
<reference evidence="6" key="1">
    <citation type="submission" date="2010-02" db="EMBL/GenBank/DDBJ databases">
        <title>Sequencing and annotation of the Blastocystis hominis genome.</title>
        <authorList>
            <person name="Wincker P."/>
        </authorList>
    </citation>
    <scope>NUCLEOTIDE SEQUENCE</scope>
    <source>
        <strain evidence="6">Singapore isolate B</strain>
    </source>
</reference>